<protein>
    <submittedName>
        <fullName evidence="1">Uncharacterized protein</fullName>
    </submittedName>
</protein>
<keyword evidence="2" id="KW-1185">Reference proteome</keyword>
<accession>A0ABS5ZI64</accession>
<evidence type="ECO:0000313" key="2">
    <source>
        <dbReference type="Proteomes" id="UP000690515"/>
    </source>
</evidence>
<dbReference type="EMBL" id="JAGSOY010000086">
    <property type="protein sequence ID" value="MBU2713548.1"/>
    <property type="molecule type" value="Genomic_DNA"/>
</dbReference>
<proteinExistence type="predicted"/>
<dbReference type="SUPFAM" id="SSF51182">
    <property type="entry name" value="RmlC-like cupins"/>
    <property type="match status" value="1"/>
</dbReference>
<evidence type="ECO:0000313" key="1">
    <source>
        <dbReference type="EMBL" id="MBU2713548.1"/>
    </source>
</evidence>
<gene>
    <name evidence="1" type="ORF">KCG35_21035</name>
</gene>
<comment type="caution">
    <text evidence="1">The sequence shown here is derived from an EMBL/GenBank/DDBJ whole genome shotgun (WGS) entry which is preliminary data.</text>
</comment>
<sequence>MSTVSTENAEHYIWGSLCDGWHLAKSPNLSVIQERVPPNSSKVRHYHQKSEQFFRILMYYSYTAVLRAVLPCSHKKITIFRGAHMF</sequence>
<dbReference type="RefSeq" id="WP_215821833.1">
    <property type="nucleotide sequence ID" value="NZ_JAGSOY010000086.1"/>
</dbReference>
<dbReference type="Proteomes" id="UP000690515">
    <property type="component" value="Unassembled WGS sequence"/>
</dbReference>
<dbReference type="InterPro" id="IPR011051">
    <property type="entry name" value="RmlC_Cupin_sf"/>
</dbReference>
<organism evidence="1 2">
    <name type="scientific">Zooshikella harenae</name>
    <dbReference type="NCBI Taxonomy" id="2827238"/>
    <lineage>
        <taxon>Bacteria</taxon>
        <taxon>Pseudomonadati</taxon>
        <taxon>Pseudomonadota</taxon>
        <taxon>Gammaproteobacteria</taxon>
        <taxon>Oceanospirillales</taxon>
        <taxon>Zooshikellaceae</taxon>
        <taxon>Zooshikella</taxon>
    </lineage>
</organism>
<reference evidence="1 2" key="1">
    <citation type="submission" date="2021-04" db="EMBL/GenBank/DDBJ databases">
        <authorList>
            <person name="Pira H."/>
            <person name="Risdian C."/>
            <person name="Wink J."/>
        </authorList>
    </citation>
    <scope>NUCLEOTIDE SEQUENCE [LARGE SCALE GENOMIC DNA]</scope>
    <source>
        <strain evidence="1 2">WH53</strain>
    </source>
</reference>
<name>A0ABS5ZI64_9GAMM</name>